<keyword evidence="7" id="KW-1185">Reference proteome</keyword>
<dbReference type="GeneID" id="54977061"/>
<gene>
    <name evidence="6" type="primary">PP_00026</name>
</gene>
<keyword evidence="2" id="KW-0118">Viral capsid assembly</keyword>
<sequence length="352" mass="39888">MGNSSMSRKKKQQYKQDAQADEQTESSTVFSIDGNAEAVNSDSWLTEYSELFYNDMDDYWEPPISRTGLARIPNANAYHGSCLIARANYVSARFTGGGGMKRREMQQFLRDYFTFGDAALLKLRDYFGRVIGLCPLPSMYLRRRKNGDFALLERDDKQRTYRAEDVIFLPQYDPQQQVYGLPDYLGSLQSSLLNEDATLFRRRYYKNGAHMGYIFYATDPNLSKDDEQELKEKIQASKGVGNFRSMFVNIPNGAEKGIQLIPVGDIATKDEFERIKNITAQDVLVGHRFPTGKAGIIPQNVGGLGDPEKVGREFARDEIIPVCELAMDEVNADKEIPPRLKLKFDMTIPGES</sequence>
<keyword evidence="3" id="KW-1171">Viral genome ejection through host cell envelope</keyword>
<reference evidence="6 7" key="1">
    <citation type="submission" date="2016-08" db="EMBL/GenBank/DDBJ databases">
        <title>Salinivibrio phage SMHB1.</title>
        <authorList>
            <person name="Olonade I.T."/>
            <person name="van Zyl L.J."/>
            <person name="Trindade M.I."/>
        </authorList>
    </citation>
    <scope>NUCLEOTIDE SEQUENCE [LARGE SCALE GENOMIC DNA]</scope>
</reference>
<dbReference type="InterPro" id="IPR030935">
    <property type="entry name" value="PBSX_Proteobac"/>
</dbReference>
<keyword evidence="3" id="KW-1162">Viral penetration into host cytoplasm</keyword>
<evidence type="ECO:0000313" key="6">
    <source>
        <dbReference type="EMBL" id="AOY11831.1"/>
    </source>
</evidence>
<evidence type="ECO:0000256" key="3">
    <source>
        <dbReference type="ARBA" id="ARBA00023009"/>
    </source>
</evidence>
<dbReference type="Pfam" id="PF04860">
    <property type="entry name" value="Phage_portal"/>
    <property type="match status" value="1"/>
</dbReference>
<dbReference type="InterPro" id="IPR006430">
    <property type="entry name" value="Phage_portal_PBSX"/>
</dbReference>
<comment type="similarity">
    <text evidence="1">Belongs to the phage portal family. PBSX subfamily.</text>
</comment>
<dbReference type="NCBIfam" id="TIGR01540">
    <property type="entry name" value="portal_PBSX"/>
    <property type="match status" value="1"/>
</dbReference>
<protein>
    <submittedName>
        <fullName evidence="6">Portal vortex protein</fullName>
    </submittedName>
</protein>
<dbReference type="EMBL" id="KX774374">
    <property type="protein sequence ID" value="AOY11831.1"/>
    <property type="molecule type" value="Genomic_DNA"/>
</dbReference>
<dbReference type="Proteomes" id="UP000225897">
    <property type="component" value="Segment"/>
</dbReference>
<evidence type="ECO:0000256" key="1">
    <source>
        <dbReference type="ARBA" id="ARBA00006799"/>
    </source>
</evidence>
<dbReference type="InterPro" id="IPR006944">
    <property type="entry name" value="Phage/GTA_portal"/>
</dbReference>
<dbReference type="PIRSF" id="PIRSF018494">
    <property type="entry name" value="PBSX_VPQ"/>
    <property type="match status" value="1"/>
</dbReference>
<evidence type="ECO:0000313" key="7">
    <source>
        <dbReference type="Proteomes" id="UP000225897"/>
    </source>
</evidence>
<organism evidence="6 7">
    <name type="scientific">Salinivibrio phage SMHB1</name>
    <dbReference type="NCBI Taxonomy" id="1897436"/>
    <lineage>
        <taxon>Viruses</taxon>
        <taxon>Duplodnaviria</taxon>
        <taxon>Heunggongvirae</taxon>
        <taxon>Uroviricota</taxon>
        <taxon>Caudoviricetes</taxon>
        <taxon>Peduoviridae</taxon>
        <taxon>Playavirus</taxon>
        <taxon>Playavirus SMHB1</taxon>
    </lineage>
</organism>
<evidence type="ECO:0000256" key="2">
    <source>
        <dbReference type="ARBA" id="ARBA00022950"/>
    </source>
</evidence>
<accession>A0A1D9C9P9</accession>
<proteinExistence type="inferred from homology"/>
<dbReference type="RefSeq" id="YP_009786968.1">
    <property type="nucleotide sequence ID" value="NC_047775.1"/>
</dbReference>
<dbReference type="KEGG" id="vg:54977061"/>
<keyword evidence="2" id="KW-1188">Viral release from host cell</keyword>
<name>A0A1D9C9P9_9CAUD</name>
<feature type="region of interest" description="Disordered" evidence="5">
    <location>
        <begin position="1"/>
        <end position="29"/>
    </location>
</feature>
<keyword evidence="4" id="KW-0231">Viral genome packaging</keyword>
<evidence type="ECO:0000256" key="5">
    <source>
        <dbReference type="SAM" id="MobiDB-lite"/>
    </source>
</evidence>
<keyword evidence="3" id="KW-1160">Virus entry into host cell</keyword>
<evidence type="ECO:0000256" key="4">
    <source>
        <dbReference type="ARBA" id="ARBA00023219"/>
    </source>
</evidence>